<feature type="compositionally biased region" description="Pro residues" evidence="1">
    <location>
        <begin position="41"/>
        <end position="62"/>
    </location>
</feature>
<reference evidence="2 3" key="1">
    <citation type="submission" date="2019-05" db="EMBL/GenBank/DDBJ databases">
        <title>Another draft genome of Portunus trituberculatus and its Hox gene families provides insights of decapod evolution.</title>
        <authorList>
            <person name="Jeong J.-H."/>
            <person name="Song I."/>
            <person name="Kim S."/>
            <person name="Choi T."/>
            <person name="Kim D."/>
            <person name="Ryu S."/>
            <person name="Kim W."/>
        </authorList>
    </citation>
    <scope>NUCLEOTIDE SEQUENCE [LARGE SCALE GENOMIC DNA]</scope>
    <source>
        <tissue evidence="2">Muscle</tissue>
    </source>
</reference>
<keyword evidence="3" id="KW-1185">Reference proteome</keyword>
<evidence type="ECO:0000313" key="3">
    <source>
        <dbReference type="Proteomes" id="UP000324222"/>
    </source>
</evidence>
<dbReference type="Proteomes" id="UP000324222">
    <property type="component" value="Unassembled WGS sequence"/>
</dbReference>
<name>A0A5B7KCG2_PORTR</name>
<sequence>MTPRQPSTSVLPIHRTHPPFPPLHASPFAQKPHCPSRSDTSPPPAPPVPPLPPPALDDPPPKQIHGAVLSSTSDAFRGDG</sequence>
<proteinExistence type="predicted"/>
<evidence type="ECO:0000313" key="2">
    <source>
        <dbReference type="EMBL" id="MPD02968.1"/>
    </source>
</evidence>
<evidence type="ECO:0000256" key="1">
    <source>
        <dbReference type="SAM" id="MobiDB-lite"/>
    </source>
</evidence>
<protein>
    <submittedName>
        <fullName evidence="2">Uncharacterized protein</fullName>
    </submittedName>
</protein>
<feature type="compositionally biased region" description="Polar residues" evidence="1">
    <location>
        <begin position="1"/>
        <end position="10"/>
    </location>
</feature>
<comment type="caution">
    <text evidence="2">The sequence shown here is derived from an EMBL/GenBank/DDBJ whole genome shotgun (WGS) entry which is preliminary data.</text>
</comment>
<gene>
    <name evidence="2" type="ORF">E2C01_098577</name>
</gene>
<organism evidence="2 3">
    <name type="scientific">Portunus trituberculatus</name>
    <name type="common">Swimming crab</name>
    <name type="synonym">Neptunus trituberculatus</name>
    <dbReference type="NCBI Taxonomy" id="210409"/>
    <lineage>
        <taxon>Eukaryota</taxon>
        <taxon>Metazoa</taxon>
        <taxon>Ecdysozoa</taxon>
        <taxon>Arthropoda</taxon>
        <taxon>Crustacea</taxon>
        <taxon>Multicrustacea</taxon>
        <taxon>Malacostraca</taxon>
        <taxon>Eumalacostraca</taxon>
        <taxon>Eucarida</taxon>
        <taxon>Decapoda</taxon>
        <taxon>Pleocyemata</taxon>
        <taxon>Brachyura</taxon>
        <taxon>Eubrachyura</taxon>
        <taxon>Portunoidea</taxon>
        <taxon>Portunidae</taxon>
        <taxon>Portuninae</taxon>
        <taxon>Portunus</taxon>
    </lineage>
</organism>
<dbReference type="AlphaFoldDB" id="A0A5B7KCG2"/>
<feature type="region of interest" description="Disordered" evidence="1">
    <location>
        <begin position="1"/>
        <end position="80"/>
    </location>
</feature>
<dbReference type="EMBL" id="VSRR010133974">
    <property type="protein sequence ID" value="MPD02968.1"/>
    <property type="molecule type" value="Genomic_DNA"/>
</dbReference>
<accession>A0A5B7KCG2</accession>